<reference evidence="2" key="1">
    <citation type="submission" date="2023-07" db="EMBL/GenBank/DDBJ databases">
        <title>Sorghum-associated microbial communities from plants grown in Nebraska, USA.</title>
        <authorList>
            <person name="Schachtman D."/>
        </authorList>
    </citation>
    <scope>NUCLEOTIDE SEQUENCE</scope>
    <source>
        <strain evidence="2">DS3754</strain>
    </source>
</reference>
<organism evidence="2 3">
    <name type="scientific">Variovorax boronicumulans</name>
    <dbReference type="NCBI Taxonomy" id="436515"/>
    <lineage>
        <taxon>Bacteria</taxon>
        <taxon>Pseudomonadati</taxon>
        <taxon>Pseudomonadota</taxon>
        <taxon>Betaproteobacteria</taxon>
        <taxon>Burkholderiales</taxon>
        <taxon>Comamonadaceae</taxon>
        <taxon>Variovorax</taxon>
    </lineage>
</organism>
<evidence type="ECO:0000313" key="3">
    <source>
        <dbReference type="Proteomes" id="UP001242045"/>
    </source>
</evidence>
<dbReference type="EMBL" id="JAUSRD010000002">
    <property type="protein sequence ID" value="MDP9891696.1"/>
    <property type="molecule type" value="Genomic_DNA"/>
</dbReference>
<evidence type="ECO:0000256" key="1">
    <source>
        <dbReference type="SAM" id="MobiDB-lite"/>
    </source>
</evidence>
<accession>A0AAW8CQU9</accession>
<name>A0AAW8CQU9_9BURK</name>
<comment type="caution">
    <text evidence="2">The sequence shown here is derived from an EMBL/GenBank/DDBJ whole genome shotgun (WGS) entry which is preliminary data.</text>
</comment>
<protein>
    <submittedName>
        <fullName evidence="2">Uncharacterized protein</fullName>
    </submittedName>
</protein>
<evidence type="ECO:0000313" key="2">
    <source>
        <dbReference type="EMBL" id="MDP9891696.1"/>
    </source>
</evidence>
<proteinExistence type="predicted"/>
<feature type="region of interest" description="Disordered" evidence="1">
    <location>
        <begin position="1"/>
        <end position="24"/>
    </location>
</feature>
<gene>
    <name evidence="2" type="ORF">J2W31_000799</name>
</gene>
<feature type="compositionally biased region" description="Basic and acidic residues" evidence="1">
    <location>
        <begin position="1"/>
        <end position="14"/>
    </location>
</feature>
<dbReference type="AlphaFoldDB" id="A0AAW8CQU9"/>
<dbReference type="Proteomes" id="UP001242045">
    <property type="component" value="Unassembled WGS sequence"/>
</dbReference>
<sequence length="24" mass="2756">MHECRIHTGTDRARGHPPTSRSRP</sequence>